<protein>
    <submittedName>
        <fullName evidence="1">Uncharacterized protein</fullName>
    </submittedName>
</protein>
<accession>A0A1H6ETD3</accession>
<evidence type="ECO:0000313" key="2">
    <source>
        <dbReference type="Proteomes" id="UP000236732"/>
    </source>
</evidence>
<sequence length="92" mass="9852">MAVVRLGPIFVNANSQFTQFWHGWGDNQAVSFSVVVSGGSAPGVPSPLGRVTFRADEVLRHVTGTIGRFIVIQNKAPFNPAIVHILAHTESA</sequence>
<gene>
    <name evidence="1" type="ORF">SAMN05444920_118251</name>
</gene>
<evidence type="ECO:0000313" key="1">
    <source>
        <dbReference type="EMBL" id="SEH01062.1"/>
    </source>
</evidence>
<organism evidence="1 2">
    <name type="scientific">Nonomuraea solani</name>
    <dbReference type="NCBI Taxonomy" id="1144553"/>
    <lineage>
        <taxon>Bacteria</taxon>
        <taxon>Bacillati</taxon>
        <taxon>Actinomycetota</taxon>
        <taxon>Actinomycetes</taxon>
        <taxon>Streptosporangiales</taxon>
        <taxon>Streptosporangiaceae</taxon>
        <taxon>Nonomuraea</taxon>
    </lineage>
</organism>
<dbReference type="AlphaFoldDB" id="A0A1H6ETD3"/>
<dbReference type="Proteomes" id="UP000236732">
    <property type="component" value="Unassembled WGS sequence"/>
</dbReference>
<dbReference type="RefSeq" id="WP_103962171.1">
    <property type="nucleotide sequence ID" value="NZ_FNVT01000018.1"/>
</dbReference>
<keyword evidence="2" id="KW-1185">Reference proteome</keyword>
<reference evidence="1 2" key="1">
    <citation type="submission" date="2016-10" db="EMBL/GenBank/DDBJ databases">
        <authorList>
            <person name="de Groot N.N."/>
        </authorList>
    </citation>
    <scope>NUCLEOTIDE SEQUENCE [LARGE SCALE GENOMIC DNA]</scope>
    <source>
        <strain evidence="1 2">CGMCC 4.7037</strain>
    </source>
</reference>
<proteinExistence type="predicted"/>
<dbReference type="EMBL" id="FNVT01000018">
    <property type="protein sequence ID" value="SEH01062.1"/>
    <property type="molecule type" value="Genomic_DNA"/>
</dbReference>
<name>A0A1H6ETD3_9ACTN</name>